<evidence type="ECO:0000313" key="10">
    <source>
        <dbReference type="Proteomes" id="UP000054466"/>
    </source>
</evidence>
<dbReference type="EMBL" id="KN847041">
    <property type="protein sequence ID" value="KIW31790.1"/>
    <property type="molecule type" value="Genomic_DNA"/>
</dbReference>
<keyword evidence="10" id="KW-1185">Reference proteome</keyword>
<dbReference type="VEuPathDB" id="FungiDB:PV07_03382"/>
<dbReference type="GO" id="GO:0006351">
    <property type="term" value="P:DNA-templated transcription"/>
    <property type="evidence" value="ECO:0007669"/>
    <property type="project" value="InterPro"/>
</dbReference>
<dbReference type="InterPro" id="IPR007219">
    <property type="entry name" value="XnlR_reg_dom"/>
</dbReference>
<keyword evidence="4" id="KW-0238">DNA-binding</keyword>
<dbReference type="Pfam" id="PF04082">
    <property type="entry name" value="Fungal_trans"/>
    <property type="match status" value="1"/>
</dbReference>
<dbReference type="PANTHER" id="PTHR47338:SF10">
    <property type="entry name" value="TRANSCRIPTION FACTOR DOMAIN-CONTAINING PROTEIN-RELATED"/>
    <property type="match status" value="1"/>
</dbReference>
<evidence type="ECO:0000256" key="2">
    <source>
        <dbReference type="ARBA" id="ARBA00022723"/>
    </source>
</evidence>
<accession>A0A0D2CP37</accession>
<dbReference type="InterPro" id="IPR001138">
    <property type="entry name" value="Zn2Cys6_DnaBD"/>
</dbReference>
<proteinExistence type="predicted"/>
<name>A0A0D2CP37_9EURO</name>
<dbReference type="GO" id="GO:0008270">
    <property type="term" value="F:zinc ion binding"/>
    <property type="evidence" value="ECO:0007669"/>
    <property type="project" value="InterPro"/>
</dbReference>
<evidence type="ECO:0000259" key="8">
    <source>
        <dbReference type="PROSITE" id="PS50048"/>
    </source>
</evidence>
<dbReference type="STRING" id="569365.A0A0D2CP37"/>
<dbReference type="SMART" id="SM00906">
    <property type="entry name" value="Fungal_trans"/>
    <property type="match status" value="1"/>
</dbReference>
<sequence>MSDYAEKVHRRRPHATLACYMCRKRKIKCGRELPHCMICKETSQECIYPTKPMRPGPKIGSTHATAQKRQLGRESQEKSAQERRNVRIEPRRTTQTSTIDDYSSPSSVPSQSSQKASRPDNVQSLSFVLHPTVGNCSPDQTDATQYFEDTDSGYTDALMTSCKSLGLTLLQLNTLLPRYFETFTSFQLFRLTVLRTKLRQIPTATQRTALLAAMLAFGLKGLDKEDLENVAQEQILPDSTEVPSIYFRALGIKYVEQAIAELGDEPLSLPLLQAMILNTHCLLVQNVRGKAWRYLGTCIRTAYELNLHLIDADKQSHEHIANVEKWCIEEEWRRAWWAIWEMDVFASVIRRCPAGIDWTQNETFLPAEDERWYRGEPQQSCCLDVNVTTRWKALAATKNRSPCAWFILLNSLMKDAQNISSPTGIDKPHLSDPALSQEAGDGVIDEHQRLILQKKAAATKRLSIISNALYCAVMALPEEHKYHGQHLNFGGVDLQRPGAVAQRLAHNFIYSIYFMTQLTKLMILKFHVFRSGINWTLHKTPDHPAADFEPQHLLQYFEAADNVVSMIRDSAEDHYKHVNPFLASTAWLAGAVQLLRRSRLSDDDPDRDLVTSNFELVRLTYEKTVDFWNMPRVPLHNWEMLDSGLEGIIGKSRGPQATMHAEATSNTAVDRNGVNDNSGCSTSDGGMRDGLTETSSSIYHNATFSTLSPPQYQHQPHAPFLSTSRHLYRLAAPPPLVGHPPHHEPNLSISMTTLDAGAGAEGVPSFPSTDVPVAAFSPTCLDAMPFAVDRDMNMDFSSYLDEMFSGSYLP</sequence>
<dbReference type="PROSITE" id="PS00463">
    <property type="entry name" value="ZN2_CY6_FUNGAL_1"/>
    <property type="match status" value="1"/>
</dbReference>
<dbReference type="PROSITE" id="PS50048">
    <property type="entry name" value="ZN2_CY6_FUNGAL_2"/>
    <property type="match status" value="1"/>
</dbReference>
<feature type="region of interest" description="Disordered" evidence="7">
    <location>
        <begin position="659"/>
        <end position="693"/>
    </location>
</feature>
<evidence type="ECO:0000256" key="7">
    <source>
        <dbReference type="SAM" id="MobiDB-lite"/>
    </source>
</evidence>
<keyword evidence="6" id="KW-0539">Nucleus</keyword>
<dbReference type="GeneID" id="27342576"/>
<dbReference type="GO" id="GO:0000981">
    <property type="term" value="F:DNA-binding transcription factor activity, RNA polymerase II-specific"/>
    <property type="evidence" value="ECO:0007669"/>
    <property type="project" value="InterPro"/>
</dbReference>
<dbReference type="GO" id="GO:0005634">
    <property type="term" value="C:nucleus"/>
    <property type="evidence" value="ECO:0007669"/>
    <property type="project" value="UniProtKB-SubCell"/>
</dbReference>
<feature type="compositionally biased region" description="Polar residues" evidence="7">
    <location>
        <begin position="663"/>
        <end position="684"/>
    </location>
</feature>
<evidence type="ECO:0000256" key="4">
    <source>
        <dbReference type="ARBA" id="ARBA00023125"/>
    </source>
</evidence>
<protein>
    <recommendedName>
        <fullName evidence="8">Zn(2)-C6 fungal-type domain-containing protein</fullName>
    </recommendedName>
</protein>
<dbReference type="Proteomes" id="UP000054466">
    <property type="component" value="Unassembled WGS sequence"/>
</dbReference>
<reference evidence="9 10" key="1">
    <citation type="submission" date="2015-01" db="EMBL/GenBank/DDBJ databases">
        <title>The Genome Sequence of Cladophialophora immunda CBS83496.</title>
        <authorList>
            <consortium name="The Broad Institute Genomics Platform"/>
            <person name="Cuomo C."/>
            <person name="de Hoog S."/>
            <person name="Gorbushina A."/>
            <person name="Stielow B."/>
            <person name="Teixiera M."/>
            <person name="Abouelleil A."/>
            <person name="Chapman S.B."/>
            <person name="Priest M."/>
            <person name="Young S.K."/>
            <person name="Wortman J."/>
            <person name="Nusbaum C."/>
            <person name="Birren B."/>
        </authorList>
    </citation>
    <scope>NUCLEOTIDE SEQUENCE [LARGE SCALE GENOMIC DNA]</scope>
    <source>
        <strain evidence="9 10">CBS 83496</strain>
    </source>
</reference>
<dbReference type="SMART" id="SM00066">
    <property type="entry name" value="GAL4"/>
    <property type="match status" value="1"/>
</dbReference>
<dbReference type="CDD" id="cd00067">
    <property type="entry name" value="GAL4"/>
    <property type="match status" value="1"/>
</dbReference>
<feature type="region of interest" description="Disordered" evidence="7">
    <location>
        <begin position="47"/>
        <end position="121"/>
    </location>
</feature>
<dbReference type="RefSeq" id="XP_016252006.1">
    <property type="nucleotide sequence ID" value="XM_016390104.1"/>
</dbReference>
<dbReference type="SUPFAM" id="SSF57701">
    <property type="entry name" value="Zn2/Cys6 DNA-binding domain"/>
    <property type="match status" value="1"/>
</dbReference>
<dbReference type="PANTHER" id="PTHR47338">
    <property type="entry name" value="ZN(II)2CYS6 TRANSCRIPTION FACTOR (EUROFUNG)-RELATED"/>
    <property type="match status" value="1"/>
</dbReference>
<dbReference type="InterPro" id="IPR036864">
    <property type="entry name" value="Zn2-C6_fun-type_DNA-bd_sf"/>
</dbReference>
<evidence type="ECO:0000256" key="5">
    <source>
        <dbReference type="ARBA" id="ARBA00023163"/>
    </source>
</evidence>
<dbReference type="CDD" id="cd12148">
    <property type="entry name" value="fungal_TF_MHR"/>
    <property type="match status" value="1"/>
</dbReference>
<keyword evidence="3" id="KW-0805">Transcription regulation</keyword>
<gene>
    <name evidence="9" type="ORF">PV07_03382</name>
</gene>
<organism evidence="9 10">
    <name type="scientific">Cladophialophora immunda</name>
    <dbReference type="NCBI Taxonomy" id="569365"/>
    <lineage>
        <taxon>Eukaryota</taxon>
        <taxon>Fungi</taxon>
        <taxon>Dikarya</taxon>
        <taxon>Ascomycota</taxon>
        <taxon>Pezizomycotina</taxon>
        <taxon>Eurotiomycetes</taxon>
        <taxon>Chaetothyriomycetidae</taxon>
        <taxon>Chaetothyriales</taxon>
        <taxon>Herpotrichiellaceae</taxon>
        <taxon>Cladophialophora</taxon>
    </lineage>
</organism>
<dbReference type="Pfam" id="PF00172">
    <property type="entry name" value="Zn_clus"/>
    <property type="match status" value="1"/>
</dbReference>
<keyword evidence="2" id="KW-0479">Metal-binding</keyword>
<feature type="compositionally biased region" description="Low complexity" evidence="7">
    <location>
        <begin position="103"/>
        <end position="114"/>
    </location>
</feature>
<comment type="subcellular location">
    <subcellularLocation>
        <location evidence="1">Nucleus</location>
    </subcellularLocation>
</comment>
<evidence type="ECO:0000256" key="1">
    <source>
        <dbReference type="ARBA" id="ARBA00004123"/>
    </source>
</evidence>
<dbReference type="GO" id="GO:0003677">
    <property type="term" value="F:DNA binding"/>
    <property type="evidence" value="ECO:0007669"/>
    <property type="project" value="UniProtKB-KW"/>
</dbReference>
<feature type="compositionally biased region" description="Basic and acidic residues" evidence="7">
    <location>
        <begin position="71"/>
        <end position="92"/>
    </location>
</feature>
<evidence type="ECO:0000256" key="6">
    <source>
        <dbReference type="ARBA" id="ARBA00023242"/>
    </source>
</evidence>
<dbReference type="HOGENOM" id="CLU_007531_1_2_1"/>
<dbReference type="AlphaFoldDB" id="A0A0D2CP37"/>
<evidence type="ECO:0000313" key="9">
    <source>
        <dbReference type="EMBL" id="KIW31790.1"/>
    </source>
</evidence>
<keyword evidence="5" id="KW-0804">Transcription</keyword>
<evidence type="ECO:0000256" key="3">
    <source>
        <dbReference type="ARBA" id="ARBA00023015"/>
    </source>
</evidence>
<feature type="domain" description="Zn(2)-C6 fungal-type" evidence="8">
    <location>
        <begin position="18"/>
        <end position="48"/>
    </location>
</feature>
<dbReference type="Gene3D" id="4.10.240.10">
    <property type="entry name" value="Zn(2)-C6 fungal-type DNA-binding domain"/>
    <property type="match status" value="1"/>
</dbReference>
<dbReference type="InterPro" id="IPR050815">
    <property type="entry name" value="TF_fung"/>
</dbReference>
<dbReference type="OrthoDB" id="3862662at2759"/>